<dbReference type="GO" id="GO:0005783">
    <property type="term" value="C:endoplasmic reticulum"/>
    <property type="evidence" value="ECO:0007669"/>
    <property type="project" value="TreeGrafter"/>
</dbReference>
<feature type="disulfide bond" evidence="8">
    <location>
        <begin position="445"/>
        <end position="475"/>
    </location>
</feature>
<sequence>MAMYPPAPYKARKKRHSGTSLPRSPFAGLGAGLGLGRGRGRARLGRKDAALTLLGVLLVYLVYSSWGPGARREPESARLERLMNDEASARRVWDVSSSFDWAAIKFRYPPPSDPAPLPTGRGRGKGKKGSALPRLQHRFPAEAAAAAAAREARRDEVRAVFQKSWRSYRRFAWMQDALLPVSGGGRDQFSGWAATLVDALDTLWIMGLREEFDEAVDAVARIDFGQSTNPRVNMFETNIRYLGGLMAAYDLSGRSVLLAKAVELGDMLFAGFNTASRMPVDFFDMGQSQSGEGLQVEGGVVAASPGTLLLEFTRLTQLTGDPKYYGAVAPIADLFHAGQNETNLPGIWPQWVSMSAPDVVSGSFFSLGSGADSLFEYVVKMHLLLGGHEPKYAAMSAGWMDAADEHMLFRPMLPDGADVLLAANAHAEQRGGPVTLDTESEHLACFLGGTFALGGRVLEGRGHLVGVGARLARGCAWAYRVMPTGMMPERFSTVPCESRDTCPWSQRRWDEGRLQQPERQDHLPLGVVTAKDKRYILRPEAIESLFVLWRVTGQAEFQEAAWDMFRAVSNGTETEYANAAVMDVTRAEYPLEKEDYMESFWLAETLKYFYLALSPPDLISLDDFVLNTEAHPFRRPT</sequence>
<dbReference type="STRING" id="1214573.A0A0G2HU14"/>
<dbReference type="Gene3D" id="1.50.10.10">
    <property type="match status" value="1"/>
</dbReference>
<keyword evidence="7" id="KW-0106">Calcium</keyword>
<dbReference type="GO" id="GO:0005975">
    <property type="term" value="P:carbohydrate metabolic process"/>
    <property type="evidence" value="ECO:0007669"/>
    <property type="project" value="InterPro"/>
</dbReference>
<dbReference type="EC" id="3.2.1.-" evidence="9"/>
<keyword evidence="9" id="KW-0326">Glycosidase</keyword>
<accession>A0A0G2HU14</accession>
<feature type="active site" evidence="6">
    <location>
        <position position="540"/>
    </location>
</feature>
<protein>
    <recommendedName>
        <fullName evidence="9">alpha-1,2-Mannosidase</fullName>
        <ecNumber evidence="9">3.2.1.-</ecNumber>
    </recommendedName>
</protein>
<reference evidence="11 12" key="2">
    <citation type="submission" date="2015-05" db="EMBL/GenBank/DDBJ databases">
        <authorList>
            <person name="Morales-Cruz A."/>
            <person name="Amrine K.C."/>
            <person name="Cantu D."/>
        </authorList>
    </citation>
    <scope>NUCLEOTIDE SEQUENCE [LARGE SCALE GENOMIC DNA]</scope>
    <source>
        <strain evidence="11">DA912</strain>
    </source>
</reference>
<feature type="binding site" evidence="7">
    <location>
        <position position="628"/>
    </location>
    <ligand>
        <name>Ca(2+)</name>
        <dbReference type="ChEBI" id="CHEBI:29108"/>
    </ligand>
</feature>
<feature type="region of interest" description="Disordered" evidence="10">
    <location>
        <begin position="1"/>
        <end position="25"/>
    </location>
</feature>
<dbReference type="UniPathway" id="UPA00378"/>
<dbReference type="GO" id="GO:0016020">
    <property type="term" value="C:membrane"/>
    <property type="evidence" value="ECO:0007669"/>
    <property type="project" value="InterPro"/>
</dbReference>
<proteinExistence type="inferred from homology"/>
<comment type="pathway">
    <text evidence="2">Protein modification; protein glycosylation.</text>
</comment>
<comment type="similarity">
    <text evidence="3 9">Belongs to the glycosyl hydrolase 47 family.</text>
</comment>
<evidence type="ECO:0000256" key="6">
    <source>
        <dbReference type="PIRSR" id="PIRSR601382-1"/>
    </source>
</evidence>
<organism evidence="11 12">
    <name type="scientific">Diaporthe ampelina</name>
    <dbReference type="NCBI Taxonomy" id="1214573"/>
    <lineage>
        <taxon>Eukaryota</taxon>
        <taxon>Fungi</taxon>
        <taxon>Dikarya</taxon>
        <taxon>Ascomycota</taxon>
        <taxon>Pezizomycotina</taxon>
        <taxon>Sordariomycetes</taxon>
        <taxon>Sordariomycetidae</taxon>
        <taxon>Diaporthales</taxon>
        <taxon>Diaporthaceae</taxon>
        <taxon>Diaporthe</taxon>
    </lineage>
</organism>
<dbReference type="FunFam" id="1.50.10.10:FF:000037">
    <property type="entry name" value="alpha-1,2-Mannosidase"/>
    <property type="match status" value="1"/>
</dbReference>
<feature type="active site" description="Proton donor" evidence="6">
    <location>
        <position position="489"/>
    </location>
</feature>
<keyword evidence="12" id="KW-1185">Reference proteome</keyword>
<feature type="region of interest" description="Disordered" evidence="10">
    <location>
        <begin position="112"/>
        <end position="131"/>
    </location>
</feature>
<evidence type="ECO:0000313" key="11">
    <source>
        <dbReference type="EMBL" id="KKY31585.1"/>
    </source>
</evidence>
<evidence type="ECO:0000256" key="8">
    <source>
        <dbReference type="PIRSR" id="PIRSR601382-3"/>
    </source>
</evidence>
<keyword evidence="7" id="KW-0479">Metal-binding</keyword>
<evidence type="ECO:0000256" key="2">
    <source>
        <dbReference type="ARBA" id="ARBA00004922"/>
    </source>
</evidence>
<dbReference type="InterPro" id="IPR036026">
    <property type="entry name" value="Seven-hairpin_glycosidases"/>
</dbReference>
<comment type="caution">
    <text evidence="11">The sequence shown here is derived from an EMBL/GenBank/DDBJ whole genome shotgun (WGS) entry which is preliminary data.</text>
</comment>
<dbReference type="Proteomes" id="UP000034680">
    <property type="component" value="Unassembled WGS sequence"/>
</dbReference>
<dbReference type="PRINTS" id="PR00747">
    <property type="entry name" value="GLYHDRLASE47"/>
</dbReference>
<keyword evidence="5 8" id="KW-1015">Disulfide bond</keyword>
<feature type="active site" evidence="6">
    <location>
        <position position="372"/>
    </location>
</feature>
<dbReference type="AlphaFoldDB" id="A0A0G2HU14"/>
<dbReference type="GO" id="GO:0036503">
    <property type="term" value="P:ERAD pathway"/>
    <property type="evidence" value="ECO:0007669"/>
    <property type="project" value="UniProtKB-ARBA"/>
</dbReference>
<dbReference type="GO" id="GO:0005509">
    <property type="term" value="F:calcium ion binding"/>
    <property type="evidence" value="ECO:0007669"/>
    <property type="project" value="InterPro"/>
</dbReference>
<evidence type="ECO:0000256" key="5">
    <source>
        <dbReference type="ARBA" id="ARBA00023157"/>
    </source>
</evidence>
<dbReference type="InterPro" id="IPR050749">
    <property type="entry name" value="Glycosyl_Hydrolase_47"/>
</dbReference>
<evidence type="ECO:0000256" key="9">
    <source>
        <dbReference type="RuleBase" id="RU361193"/>
    </source>
</evidence>
<evidence type="ECO:0000256" key="4">
    <source>
        <dbReference type="ARBA" id="ARBA00022801"/>
    </source>
</evidence>
<feature type="active site" description="Proton donor" evidence="6">
    <location>
        <position position="236"/>
    </location>
</feature>
<evidence type="ECO:0000256" key="1">
    <source>
        <dbReference type="ARBA" id="ARBA00001913"/>
    </source>
</evidence>
<dbReference type="EMBL" id="LCUC01000375">
    <property type="protein sequence ID" value="KKY31585.1"/>
    <property type="molecule type" value="Genomic_DNA"/>
</dbReference>
<dbReference type="SUPFAM" id="SSF48225">
    <property type="entry name" value="Seven-hairpin glycosidases"/>
    <property type="match status" value="1"/>
</dbReference>
<evidence type="ECO:0000256" key="10">
    <source>
        <dbReference type="SAM" id="MobiDB-lite"/>
    </source>
</evidence>
<dbReference type="GO" id="GO:0004571">
    <property type="term" value="F:mannosyl-oligosaccharide 1,2-alpha-mannosidase activity"/>
    <property type="evidence" value="ECO:0007669"/>
    <property type="project" value="InterPro"/>
</dbReference>
<comment type="cofactor">
    <cofactor evidence="1 7">
        <name>Ca(2+)</name>
        <dbReference type="ChEBI" id="CHEBI:29108"/>
    </cofactor>
</comment>
<keyword evidence="4 9" id="KW-0378">Hydrolase</keyword>
<evidence type="ECO:0000256" key="7">
    <source>
        <dbReference type="PIRSR" id="PIRSR601382-2"/>
    </source>
</evidence>
<dbReference type="InterPro" id="IPR001382">
    <property type="entry name" value="Glyco_hydro_47"/>
</dbReference>
<gene>
    <name evidence="11" type="ORF">UCDDA912_g08467</name>
</gene>
<evidence type="ECO:0000256" key="3">
    <source>
        <dbReference type="ARBA" id="ARBA00007658"/>
    </source>
</evidence>
<dbReference type="PANTHER" id="PTHR11742">
    <property type="entry name" value="MANNOSYL-OLIGOSACCHARIDE ALPHA-1,2-MANNOSIDASE-RELATED"/>
    <property type="match status" value="1"/>
</dbReference>
<name>A0A0G2HU14_9PEZI</name>
<dbReference type="InterPro" id="IPR012341">
    <property type="entry name" value="6hp_glycosidase-like_sf"/>
</dbReference>
<dbReference type="Pfam" id="PF01532">
    <property type="entry name" value="Glyco_hydro_47"/>
    <property type="match status" value="1"/>
</dbReference>
<dbReference type="OrthoDB" id="8118055at2759"/>
<evidence type="ECO:0000313" key="12">
    <source>
        <dbReference type="Proteomes" id="UP000034680"/>
    </source>
</evidence>
<reference evidence="11 12" key="1">
    <citation type="submission" date="2015-05" db="EMBL/GenBank/DDBJ databases">
        <title>Distinctive expansion of gene families associated with plant cell wall degradation and secondary metabolism in the genomes of grapevine trunk pathogens.</title>
        <authorList>
            <person name="Lawrence D.P."/>
            <person name="Travadon R."/>
            <person name="Rolshausen P.E."/>
            <person name="Baumgartner K."/>
        </authorList>
    </citation>
    <scope>NUCLEOTIDE SEQUENCE [LARGE SCALE GENOMIC DNA]</scope>
    <source>
        <strain evidence="11">DA912</strain>
    </source>
</reference>
<dbReference type="PANTHER" id="PTHR11742:SF29">
    <property type="entry name" value="ALPHA-1,2-MANNOSIDASE"/>
    <property type="match status" value="1"/>
</dbReference>